<gene>
    <name evidence="2" type="ORF">L873DRAFT_870656</name>
</gene>
<organism evidence="2 3">
    <name type="scientific">Choiromyces venosus 120613-1</name>
    <dbReference type="NCBI Taxonomy" id="1336337"/>
    <lineage>
        <taxon>Eukaryota</taxon>
        <taxon>Fungi</taxon>
        <taxon>Dikarya</taxon>
        <taxon>Ascomycota</taxon>
        <taxon>Pezizomycotina</taxon>
        <taxon>Pezizomycetes</taxon>
        <taxon>Pezizales</taxon>
        <taxon>Tuberaceae</taxon>
        <taxon>Choiromyces</taxon>
    </lineage>
</organism>
<dbReference type="EMBL" id="ML120696">
    <property type="protein sequence ID" value="RPA88711.1"/>
    <property type="molecule type" value="Genomic_DNA"/>
</dbReference>
<keyword evidence="3" id="KW-1185">Reference proteome</keyword>
<name>A0A3N4IWN5_9PEZI</name>
<accession>A0A3N4IWN5</accession>
<proteinExistence type="predicted"/>
<evidence type="ECO:0000313" key="2">
    <source>
        <dbReference type="EMBL" id="RPA88711.1"/>
    </source>
</evidence>
<evidence type="ECO:0000313" key="3">
    <source>
        <dbReference type="Proteomes" id="UP000276215"/>
    </source>
</evidence>
<reference evidence="2 3" key="1">
    <citation type="journal article" date="2018" name="Nat. Ecol. Evol.">
        <title>Pezizomycetes genomes reveal the molecular basis of ectomycorrhizal truffle lifestyle.</title>
        <authorList>
            <person name="Murat C."/>
            <person name="Payen T."/>
            <person name="Noel B."/>
            <person name="Kuo A."/>
            <person name="Morin E."/>
            <person name="Chen J."/>
            <person name="Kohler A."/>
            <person name="Krizsan K."/>
            <person name="Balestrini R."/>
            <person name="Da Silva C."/>
            <person name="Montanini B."/>
            <person name="Hainaut M."/>
            <person name="Levati E."/>
            <person name="Barry K.W."/>
            <person name="Belfiori B."/>
            <person name="Cichocki N."/>
            <person name="Clum A."/>
            <person name="Dockter R.B."/>
            <person name="Fauchery L."/>
            <person name="Guy J."/>
            <person name="Iotti M."/>
            <person name="Le Tacon F."/>
            <person name="Lindquist E.A."/>
            <person name="Lipzen A."/>
            <person name="Malagnac F."/>
            <person name="Mello A."/>
            <person name="Molinier V."/>
            <person name="Miyauchi S."/>
            <person name="Poulain J."/>
            <person name="Riccioni C."/>
            <person name="Rubini A."/>
            <person name="Sitrit Y."/>
            <person name="Splivallo R."/>
            <person name="Traeger S."/>
            <person name="Wang M."/>
            <person name="Zifcakova L."/>
            <person name="Wipf D."/>
            <person name="Zambonelli A."/>
            <person name="Paolocci F."/>
            <person name="Nowrousian M."/>
            <person name="Ottonello S."/>
            <person name="Baldrian P."/>
            <person name="Spatafora J.W."/>
            <person name="Henrissat B."/>
            <person name="Nagy L.G."/>
            <person name="Aury J.M."/>
            <person name="Wincker P."/>
            <person name="Grigoriev I.V."/>
            <person name="Bonfante P."/>
            <person name="Martin F.M."/>
        </authorList>
    </citation>
    <scope>NUCLEOTIDE SEQUENCE [LARGE SCALE GENOMIC DNA]</scope>
    <source>
        <strain evidence="2 3">120613-1</strain>
    </source>
</reference>
<dbReference type="AlphaFoldDB" id="A0A3N4IWN5"/>
<dbReference type="OrthoDB" id="5493529at2759"/>
<feature type="region of interest" description="Disordered" evidence="1">
    <location>
        <begin position="43"/>
        <end position="70"/>
    </location>
</feature>
<dbReference type="Proteomes" id="UP000276215">
    <property type="component" value="Unassembled WGS sequence"/>
</dbReference>
<evidence type="ECO:0000256" key="1">
    <source>
        <dbReference type="SAM" id="MobiDB-lite"/>
    </source>
</evidence>
<sequence length="78" mass="8299">MPGDYGDCEAAVLITEDSNMRVKVNARGVAAIPASALKKFLSPRAGSARPKRKQLGAPAAPPDEPGGEVKWRLWKQGI</sequence>
<protein>
    <submittedName>
        <fullName evidence="2">Uncharacterized protein</fullName>
    </submittedName>
</protein>